<gene>
    <name evidence="3" type="primary">pulA</name>
    <name evidence="3" type="ORF">QJ521_06630</name>
</gene>
<comment type="caution">
    <text evidence="3">The sequence shown here is derived from an EMBL/GenBank/DDBJ whole genome shotgun (WGS) entry which is preliminary data.</text>
</comment>
<dbReference type="SMART" id="SM00642">
    <property type="entry name" value="Aamy"/>
    <property type="match status" value="1"/>
</dbReference>
<dbReference type="Gene3D" id="2.60.40.10">
    <property type="entry name" value="Immunoglobulins"/>
    <property type="match status" value="1"/>
</dbReference>
<dbReference type="Pfam" id="PF02922">
    <property type="entry name" value="CBM_48"/>
    <property type="match status" value="1"/>
</dbReference>
<dbReference type="AlphaFoldDB" id="A0AAW6U5N6"/>
<dbReference type="InterPro" id="IPR017853">
    <property type="entry name" value="GH"/>
</dbReference>
<evidence type="ECO:0000313" key="3">
    <source>
        <dbReference type="EMBL" id="MDI6453232.1"/>
    </source>
</evidence>
<evidence type="ECO:0000259" key="2">
    <source>
        <dbReference type="SMART" id="SM00642"/>
    </source>
</evidence>
<dbReference type="Proteomes" id="UP001431532">
    <property type="component" value="Unassembled WGS sequence"/>
</dbReference>
<keyword evidence="4" id="KW-1185">Reference proteome</keyword>
<dbReference type="EC" id="3.2.1.41" evidence="3"/>
<comment type="similarity">
    <text evidence="1">Belongs to the glycosyl hydrolase 13 family.</text>
</comment>
<sequence>MNVFIESFHLVRIESKDYIYKIELDQNELNWLKNEGFNQFFVSKHPILLHKNDVIHINDQTYPLQIGLVTLTPEFEKKFRYDGPLGCVYHQDHSDFYLFSPVAKEVSVVIHEDEYQMTYEEPIWKTRVHGNLEGKTYTYKIRLVDQFKEVKDPYTVAASTKGSHIVDWNQTIPIKQTNIKVKNYVDTVIYEGHIRDMSIGLDVTSKGLYEGVIEYSDALKGSVLEYIKKLGMTHLQVLPVFDFEGVDDVLKDGLYNWGYNPSQYFSLEGWYSKHPEDPYDRINGLKKIINFAHDLKLGINMDVVYNHVYQFKTFPYDDIVPGYFYRHDRHHQMTDASYCGNDIETRNYMVRRLIVDSLSHFVKNFQIDGFRFDLMGLMDIETMHEIEKKLKEINPYIMLYGEGWNMQTEVPTRQRSNMHNQALFPKYAHFNDFYRNTMKGELHGDKLGYTMGNNHLSNKAMQSILGSPHLFLSPNQSINYVECHDNLTYYDKMLLSYDNEDQKFKVYQDFANHLIAISQGVPFYHAGQEFYRTKKGIENSYRSPDSINQIEWNTHGENVQKLRKLLKLRKKYNLYRQTSYKDNVTIQKEKHLLIYKLESNQEILIHYIKNDFELEALTTHGGKLIFPSQKALTKGKSLIVDQPGIYIIYIKK</sequence>
<name>A0AAW6U5N6_9MOLU</name>
<organism evidence="3 4">
    <name type="scientific">Peloplasma aerotolerans</name>
    <dbReference type="NCBI Taxonomy" id="3044389"/>
    <lineage>
        <taxon>Bacteria</taxon>
        <taxon>Bacillati</taxon>
        <taxon>Mycoplasmatota</taxon>
        <taxon>Mollicutes</taxon>
        <taxon>Acholeplasmatales</taxon>
        <taxon>Acholeplasmataceae</taxon>
        <taxon>Peloplasma</taxon>
    </lineage>
</organism>
<dbReference type="GO" id="GO:0051060">
    <property type="term" value="F:pullulanase activity"/>
    <property type="evidence" value="ECO:0007669"/>
    <property type="project" value="UniProtKB-EC"/>
</dbReference>
<feature type="domain" description="Glycosyl hydrolase family 13 catalytic" evidence="2">
    <location>
        <begin position="202"/>
        <end position="569"/>
    </location>
</feature>
<dbReference type="InterPro" id="IPR006047">
    <property type="entry name" value="GH13_cat_dom"/>
</dbReference>
<dbReference type="SUPFAM" id="SSF81296">
    <property type="entry name" value="E set domains"/>
    <property type="match status" value="1"/>
</dbReference>
<dbReference type="PANTHER" id="PTHR43002">
    <property type="entry name" value="GLYCOGEN DEBRANCHING ENZYME"/>
    <property type="match status" value="1"/>
</dbReference>
<evidence type="ECO:0000256" key="1">
    <source>
        <dbReference type="ARBA" id="ARBA00008061"/>
    </source>
</evidence>
<keyword evidence="3" id="KW-0378">Hydrolase</keyword>
<proteinExistence type="inferred from homology"/>
<dbReference type="InterPro" id="IPR004193">
    <property type="entry name" value="Glyco_hydro_13_N"/>
</dbReference>
<evidence type="ECO:0000313" key="4">
    <source>
        <dbReference type="Proteomes" id="UP001431532"/>
    </source>
</evidence>
<dbReference type="InterPro" id="IPR014756">
    <property type="entry name" value="Ig_E-set"/>
</dbReference>
<dbReference type="SUPFAM" id="SSF51445">
    <property type="entry name" value="(Trans)glycosidases"/>
    <property type="match status" value="1"/>
</dbReference>
<dbReference type="CDD" id="cd11341">
    <property type="entry name" value="AmyAc_Pullulanase_LD-like"/>
    <property type="match status" value="1"/>
</dbReference>
<dbReference type="Gene3D" id="3.20.20.80">
    <property type="entry name" value="Glycosidases"/>
    <property type="match status" value="1"/>
</dbReference>
<dbReference type="InterPro" id="IPR013783">
    <property type="entry name" value="Ig-like_fold"/>
</dbReference>
<dbReference type="GO" id="GO:0005975">
    <property type="term" value="P:carbohydrate metabolic process"/>
    <property type="evidence" value="ECO:0007669"/>
    <property type="project" value="InterPro"/>
</dbReference>
<protein>
    <submittedName>
        <fullName evidence="3">Type I pullulanase</fullName>
        <ecNumber evidence="3">3.2.1.41</ecNumber>
    </submittedName>
</protein>
<dbReference type="InterPro" id="IPR011840">
    <property type="entry name" value="PulA_typeI"/>
</dbReference>
<reference evidence="3" key="1">
    <citation type="submission" date="2023-05" db="EMBL/GenBank/DDBJ databases">
        <title>Mariniplasma microaerophilum sp. nov., a novel anaerobic mollicute isolated from terrestrial mud volcano, Taman Peninsula, Russia.</title>
        <authorList>
            <person name="Khomyakova M.A."/>
            <person name="Merkel A.Y."/>
            <person name="Slobodkin A.I."/>
        </authorList>
    </citation>
    <scope>NUCLEOTIDE SEQUENCE</scope>
    <source>
        <strain evidence="3">M4Ah</strain>
    </source>
</reference>
<dbReference type="NCBIfam" id="TIGR02104">
    <property type="entry name" value="pulA_typeI"/>
    <property type="match status" value="1"/>
</dbReference>
<accession>A0AAW6U5N6</accession>
<dbReference type="EMBL" id="JASCXW010000021">
    <property type="protein sequence ID" value="MDI6453232.1"/>
    <property type="molecule type" value="Genomic_DNA"/>
</dbReference>
<dbReference type="CDD" id="cd02860">
    <property type="entry name" value="E_set_Pullulanase"/>
    <property type="match status" value="1"/>
</dbReference>
<keyword evidence="3" id="KW-0326">Glycosidase</keyword>
<dbReference type="RefSeq" id="WP_282839662.1">
    <property type="nucleotide sequence ID" value="NZ_JASCXW010000021.1"/>
</dbReference>